<evidence type="ECO:0000259" key="4">
    <source>
        <dbReference type="PROSITE" id="PS50102"/>
    </source>
</evidence>
<protein>
    <recommendedName>
        <fullName evidence="8">Lupus La protein</fullName>
    </recommendedName>
</protein>
<gene>
    <name evidence="6" type="ORF">BDA99DRAFT_567293</name>
</gene>
<dbReference type="InterPro" id="IPR000504">
    <property type="entry name" value="RRM_dom"/>
</dbReference>
<evidence type="ECO:0000256" key="1">
    <source>
        <dbReference type="ARBA" id="ARBA00022884"/>
    </source>
</evidence>
<dbReference type="Gene3D" id="3.30.70.330">
    <property type="match status" value="1"/>
</dbReference>
<keyword evidence="7" id="KW-1185">Reference proteome</keyword>
<dbReference type="InterPro" id="IPR006630">
    <property type="entry name" value="La_HTH"/>
</dbReference>
<evidence type="ECO:0000313" key="6">
    <source>
        <dbReference type="EMBL" id="KAI9278599.1"/>
    </source>
</evidence>
<evidence type="ECO:0000259" key="5">
    <source>
        <dbReference type="PROSITE" id="PS50961"/>
    </source>
</evidence>
<keyword evidence="1 2" id="KW-0694">RNA-binding</keyword>
<dbReference type="InterPro" id="IPR045180">
    <property type="entry name" value="La_dom_prot"/>
</dbReference>
<dbReference type="PROSITE" id="PS50102">
    <property type="entry name" value="RRM"/>
    <property type="match status" value="1"/>
</dbReference>
<evidence type="ECO:0000313" key="7">
    <source>
        <dbReference type="Proteomes" id="UP001209540"/>
    </source>
</evidence>
<dbReference type="SMART" id="SM00715">
    <property type="entry name" value="LA"/>
    <property type="match status" value="1"/>
</dbReference>
<dbReference type="SUPFAM" id="SSF54928">
    <property type="entry name" value="RNA-binding domain, RBD"/>
    <property type="match status" value="1"/>
</dbReference>
<comment type="caution">
    <text evidence="6">The sequence shown here is derived from an EMBL/GenBank/DDBJ whole genome shotgun (WGS) entry which is preliminary data.</text>
</comment>
<reference evidence="6" key="2">
    <citation type="submission" date="2023-02" db="EMBL/GenBank/DDBJ databases">
        <authorList>
            <consortium name="DOE Joint Genome Institute"/>
            <person name="Mondo S.J."/>
            <person name="Chang Y."/>
            <person name="Wang Y."/>
            <person name="Ahrendt S."/>
            <person name="Andreopoulos W."/>
            <person name="Barry K."/>
            <person name="Beard J."/>
            <person name="Benny G.L."/>
            <person name="Blankenship S."/>
            <person name="Bonito G."/>
            <person name="Cuomo C."/>
            <person name="Desiro A."/>
            <person name="Gervers K.A."/>
            <person name="Hundley H."/>
            <person name="Kuo A."/>
            <person name="LaButti K."/>
            <person name="Lang B.F."/>
            <person name="Lipzen A."/>
            <person name="O'Donnell K."/>
            <person name="Pangilinan J."/>
            <person name="Reynolds N."/>
            <person name="Sandor L."/>
            <person name="Smith M.W."/>
            <person name="Tsang A."/>
            <person name="Grigoriev I.V."/>
            <person name="Stajich J.E."/>
            <person name="Spatafora J.W."/>
        </authorList>
    </citation>
    <scope>NUCLEOTIDE SEQUENCE</scope>
    <source>
        <strain evidence="6">RSA 2281</strain>
    </source>
</reference>
<dbReference type="EMBL" id="JAIXMP010000001">
    <property type="protein sequence ID" value="KAI9278599.1"/>
    <property type="molecule type" value="Genomic_DNA"/>
</dbReference>
<dbReference type="Pfam" id="PF00076">
    <property type="entry name" value="RRM_1"/>
    <property type="match status" value="1"/>
</dbReference>
<dbReference type="SUPFAM" id="SSF46785">
    <property type="entry name" value="Winged helix' DNA-binding domain"/>
    <property type="match status" value="1"/>
</dbReference>
<evidence type="ECO:0008006" key="8">
    <source>
        <dbReference type="Google" id="ProtNLM"/>
    </source>
</evidence>
<feature type="domain" description="RRM" evidence="4">
    <location>
        <begin position="120"/>
        <end position="206"/>
    </location>
</feature>
<dbReference type="InterPro" id="IPR036388">
    <property type="entry name" value="WH-like_DNA-bd_sf"/>
</dbReference>
<dbReference type="PROSITE" id="PS50961">
    <property type="entry name" value="HTH_LA"/>
    <property type="match status" value="1"/>
</dbReference>
<dbReference type="InterPro" id="IPR036390">
    <property type="entry name" value="WH_DNA-bd_sf"/>
</dbReference>
<feature type="domain" description="HTH La-type RNA-binding" evidence="5">
    <location>
        <begin position="1"/>
        <end position="89"/>
    </location>
</feature>
<dbReference type="CDD" id="cd12291">
    <property type="entry name" value="RRM1_La"/>
    <property type="match status" value="1"/>
</dbReference>
<dbReference type="SMART" id="SM00360">
    <property type="entry name" value="RRM"/>
    <property type="match status" value="1"/>
</dbReference>
<reference evidence="6" key="1">
    <citation type="journal article" date="2022" name="IScience">
        <title>Evolution of zygomycete secretomes and the origins of terrestrial fungal ecologies.</title>
        <authorList>
            <person name="Chang Y."/>
            <person name="Wang Y."/>
            <person name="Mondo S."/>
            <person name="Ahrendt S."/>
            <person name="Andreopoulos W."/>
            <person name="Barry K."/>
            <person name="Beard J."/>
            <person name="Benny G.L."/>
            <person name="Blankenship S."/>
            <person name="Bonito G."/>
            <person name="Cuomo C."/>
            <person name="Desiro A."/>
            <person name="Gervers K.A."/>
            <person name="Hundley H."/>
            <person name="Kuo A."/>
            <person name="LaButti K."/>
            <person name="Lang B.F."/>
            <person name="Lipzen A."/>
            <person name="O'Donnell K."/>
            <person name="Pangilinan J."/>
            <person name="Reynolds N."/>
            <person name="Sandor L."/>
            <person name="Smith M.E."/>
            <person name="Tsang A."/>
            <person name="Grigoriev I.V."/>
            <person name="Stajich J.E."/>
            <person name="Spatafora J.W."/>
        </authorList>
    </citation>
    <scope>NUCLEOTIDE SEQUENCE</scope>
    <source>
        <strain evidence="6">RSA 2281</strain>
    </source>
</reference>
<dbReference type="AlphaFoldDB" id="A0AAD5KRY1"/>
<dbReference type="PANTHER" id="PTHR22792">
    <property type="entry name" value="LUPUS LA PROTEIN-RELATED"/>
    <property type="match status" value="1"/>
</dbReference>
<dbReference type="Proteomes" id="UP001209540">
    <property type="component" value="Unassembled WGS sequence"/>
</dbReference>
<organism evidence="6 7">
    <name type="scientific">Phascolomyces articulosus</name>
    <dbReference type="NCBI Taxonomy" id="60185"/>
    <lineage>
        <taxon>Eukaryota</taxon>
        <taxon>Fungi</taxon>
        <taxon>Fungi incertae sedis</taxon>
        <taxon>Mucoromycota</taxon>
        <taxon>Mucoromycotina</taxon>
        <taxon>Mucoromycetes</taxon>
        <taxon>Mucorales</taxon>
        <taxon>Lichtheimiaceae</taxon>
        <taxon>Phascolomyces</taxon>
    </lineage>
</organism>
<proteinExistence type="predicted"/>
<feature type="region of interest" description="Disordered" evidence="3">
    <location>
        <begin position="313"/>
        <end position="336"/>
    </location>
</feature>
<accession>A0AAD5KRY1</accession>
<dbReference type="GO" id="GO:0005634">
    <property type="term" value="C:nucleus"/>
    <property type="evidence" value="ECO:0007669"/>
    <property type="project" value="TreeGrafter"/>
</dbReference>
<dbReference type="GO" id="GO:0003729">
    <property type="term" value="F:mRNA binding"/>
    <property type="evidence" value="ECO:0007669"/>
    <property type="project" value="TreeGrafter"/>
</dbReference>
<dbReference type="Gene3D" id="1.10.10.10">
    <property type="entry name" value="Winged helix-like DNA-binding domain superfamily/Winged helix DNA-binding domain"/>
    <property type="match status" value="1"/>
</dbReference>
<dbReference type="PANTHER" id="PTHR22792:SF140">
    <property type="entry name" value="ACHILLES, ISOFORM A"/>
    <property type="match status" value="1"/>
</dbReference>
<evidence type="ECO:0000256" key="2">
    <source>
        <dbReference type="PROSITE-ProRule" id="PRU00332"/>
    </source>
</evidence>
<sequence length="336" mass="38475">MSEQEVLQGLQTIYQPDNLKKNAFFRELLEQDPERWISLKKISVIKQMKPLVNGDLELLIRAIESSNDEFEVNEQKTKVRTVKALDLSEEKPQETKDGVPVPTAAQVERFGDHLSAVNKKSIYAKGFPENPEPSRKELTGLFAPFGRVMHIKYRRDDAKKFKGSVFIEFESEEVAQKVVTQNPSFKGKELLVMLKCEYIEMKAKEKYADQTFEHSDIVSSATAYLEYEGAGDMRVEAIKDLIKEKLGVTVVHVYRKKEKEKRGNGVVQLNGIYVEDFLAKLSDDNKLEELTFKAADDESRGECMDDKSKLIKALKSRRGGRSKHNHQPRKKQKTSE</sequence>
<dbReference type="InterPro" id="IPR035979">
    <property type="entry name" value="RBD_domain_sf"/>
</dbReference>
<dbReference type="InterPro" id="IPR012677">
    <property type="entry name" value="Nucleotide-bd_a/b_plait_sf"/>
</dbReference>
<evidence type="ECO:0000256" key="3">
    <source>
        <dbReference type="SAM" id="MobiDB-lite"/>
    </source>
</evidence>
<name>A0AAD5KRY1_9FUNG</name>